<feature type="repeat" description="PPR" evidence="1">
    <location>
        <begin position="445"/>
        <end position="479"/>
    </location>
</feature>
<dbReference type="Gene3D" id="1.25.40.10">
    <property type="entry name" value="Tetratricopeptide repeat domain"/>
    <property type="match status" value="7"/>
</dbReference>
<dbReference type="SUPFAM" id="SSF48452">
    <property type="entry name" value="TPR-like"/>
    <property type="match status" value="2"/>
</dbReference>
<name>A0A015KE77_RHIIW</name>
<feature type="repeat" description="PPR" evidence="1">
    <location>
        <begin position="410"/>
        <end position="444"/>
    </location>
</feature>
<dbReference type="Proteomes" id="UP000022910">
    <property type="component" value="Unassembled WGS sequence"/>
</dbReference>
<dbReference type="STRING" id="1432141.A0A015KE77"/>
<dbReference type="HOGENOM" id="CLU_314014_0_0_1"/>
<dbReference type="OrthoDB" id="185373at2759"/>
<feature type="repeat" description="PPR" evidence="1">
    <location>
        <begin position="676"/>
        <end position="710"/>
    </location>
</feature>
<feature type="repeat" description="PPR" evidence="1">
    <location>
        <begin position="641"/>
        <end position="675"/>
    </location>
</feature>
<feature type="repeat" description="PPR" evidence="1">
    <location>
        <begin position="306"/>
        <end position="340"/>
    </location>
</feature>
<evidence type="ECO:0000313" key="3">
    <source>
        <dbReference type="Proteomes" id="UP000022910"/>
    </source>
</evidence>
<evidence type="ECO:0000313" key="2">
    <source>
        <dbReference type="EMBL" id="EXX77930.1"/>
    </source>
</evidence>
<feature type="repeat" description="PPR" evidence="1">
    <location>
        <begin position="480"/>
        <end position="517"/>
    </location>
</feature>
<accession>A0A015KE77</accession>
<dbReference type="AlphaFoldDB" id="A0A015KE77"/>
<dbReference type="InterPro" id="IPR011990">
    <property type="entry name" value="TPR-like_helical_dom_sf"/>
</dbReference>
<comment type="caution">
    <text evidence="2">The sequence shown here is derived from an EMBL/GenBank/DDBJ whole genome shotgun (WGS) entry which is preliminary data.</text>
</comment>
<feature type="repeat" description="PPR" evidence="1">
    <location>
        <begin position="375"/>
        <end position="409"/>
    </location>
</feature>
<proteinExistence type="predicted"/>
<dbReference type="EMBL" id="JEMT01009885">
    <property type="protein sequence ID" value="EXX77930.1"/>
    <property type="molecule type" value="Genomic_DNA"/>
</dbReference>
<organism evidence="2 3">
    <name type="scientific">Rhizophagus irregularis (strain DAOM 197198w)</name>
    <name type="common">Glomus intraradices</name>
    <dbReference type="NCBI Taxonomy" id="1432141"/>
    <lineage>
        <taxon>Eukaryota</taxon>
        <taxon>Fungi</taxon>
        <taxon>Fungi incertae sedis</taxon>
        <taxon>Mucoromycota</taxon>
        <taxon>Glomeromycotina</taxon>
        <taxon>Glomeromycetes</taxon>
        <taxon>Glomerales</taxon>
        <taxon>Glomeraceae</taxon>
        <taxon>Rhizophagus</taxon>
    </lineage>
</organism>
<feature type="repeat" description="PPR" evidence="1">
    <location>
        <begin position="271"/>
        <end position="305"/>
    </location>
</feature>
<dbReference type="GO" id="GO:0003729">
    <property type="term" value="F:mRNA binding"/>
    <property type="evidence" value="ECO:0007669"/>
    <property type="project" value="TreeGrafter"/>
</dbReference>
<sequence length="932" mass="108980">MPKILSRHFIRQSYPYNKTLILNWSPCIKSSKFLRTFEEASLSISLRMWKWKVTITKCTRRKHSSLALPTTTRKKSSEAIIKEVDCNCQLYLQPLIVCFRQDLERNAENIFVTYDDLSKKGALQLLDKNDYAQLITRLQNYNSKDFVLKWLNRFVTDMKSINLSFSLDLYALMIVLYGKWKDYDKLKNIFVEIFQKNILCDVETYNNFIHICAKIGNLRCIFQLLQDMKSKSIQPNLPTYNIILLAYVRNKNIPDALSLLCEMEKEGLRPDVVTFNNIIDVLIKIRDLKSVIKCLKIMSSMGVRPNVMTFDTLMSGYSDLGDYDYVEKLYNKMIKMNIQPSFDTYFTLMSAYIRSGKKKQALEIKDRLSDSDGKSLRLYNMLIHLYIKFNDFSMARLLFDQMSESEFKPNVVTFNTFINGYINQNNLKEAGKCFDEMIKYGISPNVEVYNTLLKGYLNVYGMSAVKKIFSQMSNYDIVPDAVTYNTLMQYIKKQNGVDYYEKAIDQYRTMIKKSIVPSDRTFNILLNSAIVKDIRKSRLHHRRLSKYQEAEESMELSLILNEMRSKGYIIDIVTYSILMKNFVHYKKMEEAEKLLQQMKDNVINPNQYIFNIMIYGYCKSHNMSMAQQVVKKMIISGFWKDLKTYTSLINGYVAIGEIGESLREFEEMKRSGLIPDKFVYTSLIDMFANKKNTRNAQKVFDYMRTQRIPMDKKTFTVLMKAYALDGNIKGACSVYNEMIKEECEPDEVVIITMLSAYKKGKNIKGAIDLLKDSKINKYLNTRNCNILLNMLAQDKDLSEGALKLFMKMLESHDQLSTSSQVNTSLIHLSNARYPLPDLDSLQIILKRFSYNQRWDLVMLIWDAIDQREIKPLIEDFIIFMKAFAKARNEKKLSQVCEKFLIQDPPNYLISKMREILLNYSISSELINEILKK</sequence>
<dbReference type="NCBIfam" id="TIGR00756">
    <property type="entry name" value="PPR"/>
    <property type="match status" value="9"/>
</dbReference>
<evidence type="ECO:0000256" key="1">
    <source>
        <dbReference type="PROSITE-ProRule" id="PRU00708"/>
    </source>
</evidence>
<dbReference type="OMA" id="ITINHTH"/>
<keyword evidence="3" id="KW-1185">Reference proteome</keyword>
<reference evidence="2 3" key="1">
    <citation type="submission" date="2014-02" db="EMBL/GenBank/DDBJ databases">
        <title>Single nucleus genome sequencing reveals high similarity among nuclei of an endomycorrhizal fungus.</title>
        <authorList>
            <person name="Lin K."/>
            <person name="Geurts R."/>
            <person name="Zhang Z."/>
            <person name="Limpens E."/>
            <person name="Saunders D.G."/>
            <person name="Mu D."/>
            <person name="Pang E."/>
            <person name="Cao H."/>
            <person name="Cha H."/>
            <person name="Lin T."/>
            <person name="Zhou Q."/>
            <person name="Shang Y."/>
            <person name="Li Y."/>
            <person name="Ivanov S."/>
            <person name="Sharma T."/>
            <person name="Velzen R.V."/>
            <person name="Ruijter N.D."/>
            <person name="Aanen D.K."/>
            <person name="Win J."/>
            <person name="Kamoun S."/>
            <person name="Bisseling T."/>
            <person name="Huang S."/>
        </authorList>
    </citation>
    <scope>NUCLEOTIDE SEQUENCE [LARGE SCALE GENOMIC DNA]</scope>
    <source>
        <strain evidence="3">DAOM197198w</strain>
    </source>
</reference>
<dbReference type="Pfam" id="PF13812">
    <property type="entry name" value="PPR_3"/>
    <property type="match status" value="2"/>
</dbReference>
<feature type="repeat" description="PPR" evidence="1">
    <location>
        <begin position="711"/>
        <end position="745"/>
    </location>
</feature>
<protein>
    <submittedName>
        <fullName evidence="2">Pet309p</fullName>
    </submittedName>
</protein>
<dbReference type="PANTHER" id="PTHR47938:SF35">
    <property type="entry name" value="PENTATRICOPEPTIDE REPEAT-CONTAINING PROTEIN 4, MITOCHONDRIAL-RELATED"/>
    <property type="match status" value="1"/>
</dbReference>
<feature type="repeat" description="PPR" evidence="1">
    <location>
        <begin position="201"/>
        <end position="235"/>
    </location>
</feature>
<gene>
    <name evidence="2" type="ORF">RirG_019370</name>
</gene>
<dbReference type="PANTHER" id="PTHR47938">
    <property type="entry name" value="RESPIRATORY COMPLEX I CHAPERONE (CIA84), PUTATIVE (AFU_ORTHOLOGUE AFUA_2G06020)-RELATED"/>
    <property type="match status" value="1"/>
</dbReference>
<feature type="repeat" description="PPR" evidence="1">
    <location>
        <begin position="571"/>
        <end position="605"/>
    </location>
</feature>
<feature type="repeat" description="PPR" evidence="1">
    <location>
        <begin position="236"/>
        <end position="270"/>
    </location>
</feature>
<dbReference type="InterPro" id="IPR002885">
    <property type="entry name" value="PPR_rpt"/>
</dbReference>
<dbReference type="Pfam" id="PF13041">
    <property type="entry name" value="PPR_2"/>
    <property type="match status" value="5"/>
</dbReference>
<feature type="repeat" description="PPR" evidence="1">
    <location>
        <begin position="606"/>
        <end position="640"/>
    </location>
</feature>
<dbReference type="Pfam" id="PF01535">
    <property type="entry name" value="PPR"/>
    <property type="match status" value="1"/>
</dbReference>
<dbReference type="PROSITE" id="PS51375">
    <property type="entry name" value="PPR"/>
    <property type="match status" value="13"/>
</dbReference>